<feature type="domain" description="PCI" evidence="8">
    <location>
        <begin position="208"/>
        <end position="370"/>
    </location>
</feature>
<accession>A0ABR3JT88</accession>
<dbReference type="PANTHER" id="PTHR10758:SF1">
    <property type="entry name" value="COP9 SIGNALOSOME COMPLEX SUBUNIT 3"/>
    <property type="match status" value="1"/>
</dbReference>
<dbReference type="PROSITE" id="PS50250">
    <property type="entry name" value="PCI"/>
    <property type="match status" value="1"/>
</dbReference>
<keyword evidence="6" id="KW-0736">Signalosome</keyword>
<gene>
    <name evidence="9" type="ORF">HGRIS_000503</name>
</gene>
<evidence type="ECO:0000256" key="4">
    <source>
        <dbReference type="ARBA" id="ARBA00014878"/>
    </source>
</evidence>
<comment type="subcellular location">
    <subcellularLocation>
        <location evidence="2">Cytoplasm</location>
    </subcellularLocation>
    <subcellularLocation>
        <location evidence="1">Nucleus</location>
    </subcellularLocation>
</comment>
<dbReference type="Proteomes" id="UP001556367">
    <property type="component" value="Unassembled WGS sequence"/>
</dbReference>
<evidence type="ECO:0000313" key="10">
    <source>
        <dbReference type="Proteomes" id="UP001556367"/>
    </source>
</evidence>
<sequence>MTPTEASTALDSLVAQIVASNNYPALEHTIRNGLPKDSRETILASALSSGQDPLTVLDLRAHTLGVLYIISARLQGSSSTLPSLQIVADFCRVFNPDQARIAPQRVTQLAKSVLRISEDLENPKWAVEPLHNLLMRFAPDPSCLTPIHPLFALSCVKTQSFTAALPLLLSHPITSVDTSLTPELTYSDNLMYHYLGGVILAALKKWDAAEDYFETCVSSPAQVPAALQLEALKKLSIIQLISKGKTSSLPKYTNSQLSRLFKQTPYTAFINNYPRNTKQLHNILDKEHPYFLNERMVGLLRQALARAPRWSIKKLTETYLTLNLAEIAKEVNISSENEVRSIVLDMIAVGDINAKLSISGTVTFSDAPSEVAKITKDEVDKMLYDAQVQGELLARLEADLGRSREYLTKAVKAKDDPWAGASNEEELFAMGMSGVGGPSNPSWNDDAMFS</sequence>
<dbReference type="InterPro" id="IPR000717">
    <property type="entry name" value="PCI_dom"/>
</dbReference>
<dbReference type="EMBL" id="JASNQZ010000004">
    <property type="protein sequence ID" value="KAL0958361.1"/>
    <property type="molecule type" value="Genomic_DNA"/>
</dbReference>
<proteinExistence type="inferred from homology"/>
<evidence type="ECO:0000256" key="6">
    <source>
        <dbReference type="ARBA" id="ARBA00022790"/>
    </source>
</evidence>
<evidence type="ECO:0000256" key="5">
    <source>
        <dbReference type="ARBA" id="ARBA00022490"/>
    </source>
</evidence>
<name>A0ABR3JT88_9AGAR</name>
<protein>
    <recommendedName>
        <fullName evidence="4">COP9 signalosome complex subunit 3</fullName>
    </recommendedName>
</protein>
<evidence type="ECO:0000256" key="1">
    <source>
        <dbReference type="ARBA" id="ARBA00004123"/>
    </source>
</evidence>
<comment type="caution">
    <text evidence="9">The sequence shown here is derived from an EMBL/GenBank/DDBJ whole genome shotgun (WGS) entry which is preliminary data.</text>
</comment>
<keyword evidence="7" id="KW-0539">Nucleus</keyword>
<keyword evidence="5" id="KW-0963">Cytoplasm</keyword>
<reference evidence="10" key="1">
    <citation type="submission" date="2024-06" db="EMBL/GenBank/DDBJ databases">
        <title>Multi-omics analyses provide insights into the biosynthesis of the anticancer antibiotic pleurotin in Hohenbuehelia grisea.</title>
        <authorList>
            <person name="Weaver J.A."/>
            <person name="Alberti F."/>
        </authorList>
    </citation>
    <scope>NUCLEOTIDE SEQUENCE [LARGE SCALE GENOMIC DNA]</scope>
    <source>
        <strain evidence="10">T-177</strain>
    </source>
</reference>
<dbReference type="Pfam" id="PF01399">
    <property type="entry name" value="PCI"/>
    <property type="match status" value="1"/>
</dbReference>
<comment type="similarity">
    <text evidence="3">Belongs to the CSN3 family.</text>
</comment>
<evidence type="ECO:0000313" key="9">
    <source>
        <dbReference type="EMBL" id="KAL0958361.1"/>
    </source>
</evidence>
<evidence type="ECO:0000256" key="2">
    <source>
        <dbReference type="ARBA" id="ARBA00004496"/>
    </source>
</evidence>
<evidence type="ECO:0000259" key="8">
    <source>
        <dbReference type="PROSITE" id="PS50250"/>
    </source>
</evidence>
<evidence type="ECO:0000256" key="3">
    <source>
        <dbReference type="ARBA" id="ARBA00007084"/>
    </source>
</evidence>
<dbReference type="Pfam" id="PF22788">
    <property type="entry name" value="COP9_hel_rpt"/>
    <property type="match status" value="1"/>
</dbReference>
<dbReference type="SMART" id="SM00088">
    <property type="entry name" value="PINT"/>
    <property type="match status" value="1"/>
</dbReference>
<keyword evidence="10" id="KW-1185">Reference proteome</keyword>
<evidence type="ECO:0000256" key="7">
    <source>
        <dbReference type="ARBA" id="ARBA00023242"/>
    </source>
</evidence>
<dbReference type="InterPro" id="IPR055089">
    <property type="entry name" value="COP9_N"/>
</dbReference>
<dbReference type="InterPro" id="IPR050756">
    <property type="entry name" value="CSN3"/>
</dbReference>
<dbReference type="PANTHER" id="PTHR10758">
    <property type="entry name" value="26S PROTEASOME NON-ATPASE REGULATORY SUBUNIT 3/COP9 SIGNALOSOME COMPLEX SUBUNIT 3"/>
    <property type="match status" value="1"/>
</dbReference>
<organism evidence="9 10">
    <name type="scientific">Hohenbuehelia grisea</name>
    <dbReference type="NCBI Taxonomy" id="104357"/>
    <lineage>
        <taxon>Eukaryota</taxon>
        <taxon>Fungi</taxon>
        <taxon>Dikarya</taxon>
        <taxon>Basidiomycota</taxon>
        <taxon>Agaricomycotina</taxon>
        <taxon>Agaricomycetes</taxon>
        <taxon>Agaricomycetidae</taxon>
        <taxon>Agaricales</taxon>
        <taxon>Pleurotineae</taxon>
        <taxon>Pleurotaceae</taxon>
        <taxon>Hohenbuehelia</taxon>
    </lineage>
</organism>